<comment type="caution">
    <text evidence="3">The sequence shown here is derived from an EMBL/GenBank/DDBJ whole genome shotgun (WGS) entry which is preliminary data.</text>
</comment>
<organism evidence="3">
    <name type="scientific">Prochlorococcus marinus XMU1424</name>
    <dbReference type="NCBI Taxonomy" id="2774497"/>
    <lineage>
        <taxon>Bacteria</taxon>
        <taxon>Bacillati</taxon>
        <taxon>Cyanobacteriota</taxon>
        <taxon>Cyanophyceae</taxon>
        <taxon>Synechococcales</taxon>
        <taxon>Prochlorococcaceae</taxon>
        <taxon>Prochlorococcus</taxon>
    </lineage>
</organism>
<feature type="region of interest" description="Disordered" evidence="1">
    <location>
        <begin position="287"/>
        <end position="309"/>
    </location>
</feature>
<protein>
    <submittedName>
        <fullName evidence="3">Uncharacterized protein</fullName>
    </submittedName>
</protein>
<evidence type="ECO:0000256" key="1">
    <source>
        <dbReference type="SAM" id="MobiDB-lite"/>
    </source>
</evidence>
<gene>
    <name evidence="3" type="ORF">JJ833_05015</name>
</gene>
<sequence>MKLSRKFFTSLFVSSILVTQTTPINADDWDYWAVKQNADATGKGYDFYTVNNDTGEATLRDTKCWVMPNYGGMCETGLGSDSAYVDPTSGDLWFTTPANEIYSYNLETDTWTDRGDEWRGNYTVVKPRSSVSNTSDGSINIGSGSDILLKKTSSGEYHIGQNSLVSKEESNTQKLWGTDSSGNKIPINIVDSELQIDGTGVQSQITSNATNITSNDTDISSNASNISSNDTDIASNASNISSNDTDIASNASNISSNDTDIASNASNISSNDTDISALQGLISTKSGSTTTARIGDSTKNTLEIGPTTN</sequence>
<feature type="non-terminal residue" evidence="3">
    <location>
        <position position="309"/>
    </location>
</feature>
<proteinExistence type="predicted"/>
<accession>A0A9D9BX70</accession>
<name>A0A9D9BX70_PROMR</name>
<keyword evidence="2" id="KW-0732">Signal</keyword>
<evidence type="ECO:0000313" key="3">
    <source>
        <dbReference type="EMBL" id="MBO6988210.1"/>
    </source>
</evidence>
<feature type="signal peptide" evidence="2">
    <location>
        <begin position="1"/>
        <end position="26"/>
    </location>
</feature>
<reference evidence="3" key="1">
    <citation type="journal article" date="2021" name="Front. Mar. Sci.">
        <title>Genomes of Diverse Isolates of Prochlorococcus High-Light-Adapted Clade II in the Western Pacific Ocean.</title>
        <authorList>
            <person name="Yan W."/>
            <person name="Feng X."/>
            <person name="Zhang W."/>
            <person name="Nawaz M.Z."/>
            <person name="Luo T."/>
            <person name="Zhang R."/>
            <person name="Jiao N."/>
        </authorList>
    </citation>
    <scope>NUCLEOTIDE SEQUENCE</scope>
    <source>
        <strain evidence="3">XMU1424</strain>
    </source>
</reference>
<dbReference type="EMBL" id="JAEPLE010000003">
    <property type="protein sequence ID" value="MBO6988210.1"/>
    <property type="molecule type" value="Genomic_DNA"/>
</dbReference>
<dbReference type="AlphaFoldDB" id="A0A9D9BX70"/>
<evidence type="ECO:0000256" key="2">
    <source>
        <dbReference type="SAM" id="SignalP"/>
    </source>
</evidence>
<dbReference type="Gene3D" id="1.20.5.340">
    <property type="match status" value="1"/>
</dbReference>
<feature type="chain" id="PRO_5039052168" evidence="2">
    <location>
        <begin position="27"/>
        <end position="309"/>
    </location>
</feature>